<dbReference type="InterPro" id="IPR056551">
    <property type="entry name" value="Beta-prop_NOL10_N"/>
</dbReference>
<dbReference type="InterPro" id="IPR012580">
    <property type="entry name" value="NUC153"/>
</dbReference>
<dbReference type="OrthoDB" id="273340at2759"/>
<keyword evidence="5" id="KW-0539">Nucleus</keyword>
<keyword evidence="3" id="KW-0853">WD repeat</keyword>
<evidence type="ECO:0000256" key="3">
    <source>
        <dbReference type="ARBA" id="ARBA00022574"/>
    </source>
</evidence>
<evidence type="ECO:0000313" key="11">
    <source>
        <dbReference type="Proteomes" id="UP000886523"/>
    </source>
</evidence>
<dbReference type="PANTHER" id="PTHR14927:SF0">
    <property type="entry name" value="NUCLEOLAR PROTEIN 10"/>
    <property type="match status" value="1"/>
</dbReference>
<dbReference type="PANTHER" id="PTHR14927">
    <property type="entry name" value="NUCLEOLAR PROTEIN 10"/>
    <property type="match status" value="1"/>
</dbReference>
<dbReference type="GO" id="GO:0030686">
    <property type="term" value="C:90S preribosome"/>
    <property type="evidence" value="ECO:0007669"/>
    <property type="project" value="TreeGrafter"/>
</dbReference>
<comment type="similarity">
    <text evidence="2">Belongs to the WD repeat NOL10/ENP2 family.</text>
</comment>
<evidence type="ECO:0000256" key="5">
    <source>
        <dbReference type="ARBA" id="ARBA00023242"/>
    </source>
</evidence>
<reference evidence="10" key="1">
    <citation type="journal article" date="2020" name="Nat. Commun.">
        <title>Large-scale genome sequencing of mycorrhizal fungi provides insights into the early evolution of symbiotic traits.</title>
        <authorList>
            <person name="Miyauchi S."/>
            <person name="Kiss E."/>
            <person name="Kuo A."/>
            <person name="Drula E."/>
            <person name="Kohler A."/>
            <person name="Sanchez-Garcia M."/>
            <person name="Morin E."/>
            <person name="Andreopoulos B."/>
            <person name="Barry K.W."/>
            <person name="Bonito G."/>
            <person name="Buee M."/>
            <person name="Carver A."/>
            <person name="Chen C."/>
            <person name="Cichocki N."/>
            <person name="Clum A."/>
            <person name="Culley D."/>
            <person name="Crous P.W."/>
            <person name="Fauchery L."/>
            <person name="Girlanda M."/>
            <person name="Hayes R.D."/>
            <person name="Keri Z."/>
            <person name="LaButti K."/>
            <person name="Lipzen A."/>
            <person name="Lombard V."/>
            <person name="Magnuson J."/>
            <person name="Maillard F."/>
            <person name="Murat C."/>
            <person name="Nolan M."/>
            <person name="Ohm R.A."/>
            <person name="Pangilinan J."/>
            <person name="Pereira M.F."/>
            <person name="Perotto S."/>
            <person name="Peter M."/>
            <person name="Pfister S."/>
            <person name="Riley R."/>
            <person name="Sitrit Y."/>
            <person name="Stielow J.B."/>
            <person name="Szollosi G."/>
            <person name="Zifcakova L."/>
            <person name="Stursova M."/>
            <person name="Spatafora J.W."/>
            <person name="Tedersoo L."/>
            <person name="Vaario L.M."/>
            <person name="Yamada A."/>
            <person name="Yan M."/>
            <person name="Wang P."/>
            <person name="Xu J."/>
            <person name="Bruns T."/>
            <person name="Baldrian P."/>
            <person name="Vilgalys R."/>
            <person name="Dunand C."/>
            <person name="Henrissat B."/>
            <person name="Grigoriev I.V."/>
            <person name="Hibbett D."/>
            <person name="Nagy L.G."/>
            <person name="Martin F.M."/>
        </authorList>
    </citation>
    <scope>NUCLEOTIDE SEQUENCE</scope>
    <source>
        <strain evidence="10">UP504</strain>
    </source>
</reference>
<feature type="compositionally biased region" description="Basic and acidic residues" evidence="6">
    <location>
        <begin position="438"/>
        <end position="459"/>
    </location>
</feature>
<accession>A0A9P6B5A7</accession>
<evidence type="ECO:0000259" key="7">
    <source>
        <dbReference type="Pfam" id="PF08159"/>
    </source>
</evidence>
<evidence type="ECO:0000259" key="9">
    <source>
        <dbReference type="Pfam" id="PF23098"/>
    </source>
</evidence>
<dbReference type="GO" id="GO:0000462">
    <property type="term" value="P:maturation of SSU-rRNA from tricistronic rRNA transcript (SSU-rRNA, 5.8S rRNA, LSU-rRNA)"/>
    <property type="evidence" value="ECO:0007669"/>
    <property type="project" value="TreeGrafter"/>
</dbReference>
<feature type="compositionally biased region" description="Polar residues" evidence="6">
    <location>
        <begin position="530"/>
        <end position="544"/>
    </location>
</feature>
<dbReference type="EMBL" id="MU128928">
    <property type="protein sequence ID" value="KAF9518008.1"/>
    <property type="molecule type" value="Genomic_DNA"/>
</dbReference>
<dbReference type="InterPro" id="IPR056550">
    <property type="entry name" value="NOL10_2nd"/>
</dbReference>
<dbReference type="InterPro" id="IPR015943">
    <property type="entry name" value="WD40/YVTN_repeat-like_dom_sf"/>
</dbReference>
<evidence type="ECO:0000256" key="2">
    <source>
        <dbReference type="ARBA" id="ARBA00005264"/>
    </source>
</evidence>
<dbReference type="Pfam" id="PF23097">
    <property type="entry name" value="NOL10_2nd"/>
    <property type="match status" value="1"/>
</dbReference>
<feature type="region of interest" description="Disordered" evidence="6">
    <location>
        <begin position="411"/>
        <end position="459"/>
    </location>
</feature>
<feature type="region of interest" description="Disordered" evidence="6">
    <location>
        <begin position="481"/>
        <end position="680"/>
    </location>
</feature>
<dbReference type="SUPFAM" id="SSF50978">
    <property type="entry name" value="WD40 repeat-like"/>
    <property type="match status" value="1"/>
</dbReference>
<keyword evidence="4" id="KW-0677">Repeat</keyword>
<feature type="compositionally biased region" description="Basic and acidic residues" evidence="6">
    <location>
        <begin position="571"/>
        <end position="589"/>
    </location>
</feature>
<keyword evidence="11" id="KW-1185">Reference proteome</keyword>
<evidence type="ECO:0008006" key="12">
    <source>
        <dbReference type="Google" id="ProtNLM"/>
    </source>
</evidence>
<protein>
    <recommendedName>
        <fullName evidence="12">NUC153 domain-containing protein</fullName>
    </recommendedName>
</protein>
<dbReference type="InterPro" id="IPR040382">
    <property type="entry name" value="NOL10/Enp2"/>
</dbReference>
<dbReference type="InterPro" id="IPR036322">
    <property type="entry name" value="WD40_repeat_dom_sf"/>
</dbReference>
<sequence>MGRLLGQALPFPDWLTRKRAAKGGKGKRAGTIDLIQHFEFPEASIKIKTTLYDLDELTLKFERHSNAENVDFVILSDDWTKTIQLQTDRTVELHTQGGLHYKTRIPKFGRAIAYHFPSCDAYISASGNEIYRLNLDQGRFLNPIALDPETVQGVNCIDINPAHQLLCFGTEGYAGGASGVVDFWDPRSRSRVGTLVLPWTQLAPPIRPNSPREAFSISSLASRSDGLSLAVGTSTGHTLLYDIRSPRAYAVKDQGYGLPVKVVSWVEGGSKMAGDGIVISADKKVVKLLGPKHRFLDNITEEMEDQTIRNVYEDFKFVERSEISTLGLEHLIGTPTLKPYMHGYFMSLKLYDAARIIANPFAYTDHREKVVQEKLSKLADSRIRTPKNALPKVNRALAEKILRAEMREEKKRLRKTGAHHAGDDTAAPASADAGDDGSVDKRVAGKEKGKEKNVLNDPRFTELFENPEFQVDETSREYALLNPAAVGPASKKRKTAVEEEEEESDRPSSDCESSPSDDESKDSSDEGELNSFNPRARTLQSNKITRPPVRAPPRSGPKMVSVRPTSGGKNGSDRGQDRSKVFGERRQERASSSSHKTTNEHVHRTPGGGAEITWIPSKDGGTGEDFTPPKKTGKGGVESFGAGMEKGRRREDDGETTGRSGRTKRRTNIRSGSRNTFRQL</sequence>
<feature type="compositionally biased region" description="Acidic residues" evidence="6">
    <location>
        <begin position="515"/>
        <end position="528"/>
    </location>
</feature>
<feature type="compositionally biased region" description="Polar residues" evidence="6">
    <location>
        <begin position="669"/>
        <end position="680"/>
    </location>
</feature>
<comment type="caution">
    <text evidence="10">The sequence shown here is derived from an EMBL/GenBank/DDBJ whole genome shotgun (WGS) entry which is preliminary data.</text>
</comment>
<evidence type="ECO:0000256" key="4">
    <source>
        <dbReference type="ARBA" id="ARBA00022737"/>
    </source>
</evidence>
<proteinExistence type="inferred from homology"/>
<feature type="domain" description="NUC153" evidence="7">
    <location>
        <begin position="457"/>
        <end position="483"/>
    </location>
</feature>
<comment type="subcellular location">
    <subcellularLocation>
        <location evidence="1">Nucleus</location>
        <location evidence="1">Nucleolus</location>
    </subcellularLocation>
</comment>
<dbReference type="Gene3D" id="2.130.10.10">
    <property type="entry name" value="YVTN repeat-like/Quinoprotein amine dehydrogenase"/>
    <property type="match status" value="1"/>
</dbReference>
<organism evidence="10 11">
    <name type="scientific">Hydnum rufescens UP504</name>
    <dbReference type="NCBI Taxonomy" id="1448309"/>
    <lineage>
        <taxon>Eukaryota</taxon>
        <taxon>Fungi</taxon>
        <taxon>Dikarya</taxon>
        <taxon>Basidiomycota</taxon>
        <taxon>Agaricomycotina</taxon>
        <taxon>Agaricomycetes</taxon>
        <taxon>Cantharellales</taxon>
        <taxon>Hydnaceae</taxon>
        <taxon>Hydnum</taxon>
    </lineage>
</organism>
<evidence type="ECO:0000259" key="8">
    <source>
        <dbReference type="Pfam" id="PF23097"/>
    </source>
</evidence>
<feature type="domain" description="Nucleolar protein 10-like second" evidence="8">
    <location>
        <begin position="311"/>
        <end position="359"/>
    </location>
</feature>
<dbReference type="Pfam" id="PF08159">
    <property type="entry name" value="NUC153"/>
    <property type="match status" value="1"/>
</dbReference>
<dbReference type="Proteomes" id="UP000886523">
    <property type="component" value="Unassembled WGS sequence"/>
</dbReference>
<gene>
    <name evidence="10" type="ORF">BS47DRAFT_1371205</name>
</gene>
<name>A0A9P6B5A7_9AGAM</name>
<evidence type="ECO:0000256" key="1">
    <source>
        <dbReference type="ARBA" id="ARBA00004604"/>
    </source>
</evidence>
<dbReference type="GO" id="GO:0032040">
    <property type="term" value="C:small-subunit processome"/>
    <property type="evidence" value="ECO:0007669"/>
    <property type="project" value="TreeGrafter"/>
</dbReference>
<feature type="domain" description="Nucleolar protein 10-like N-terminal" evidence="9">
    <location>
        <begin position="50"/>
        <end position="290"/>
    </location>
</feature>
<dbReference type="Pfam" id="PF23098">
    <property type="entry name" value="Beta-prop_NOL10_N"/>
    <property type="match status" value="1"/>
</dbReference>
<evidence type="ECO:0000313" key="10">
    <source>
        <dbReference type="EMBL" id="KAF9518008.1"/>
    </source>
</evidence>
<dbReference type="AlphaFoldDB" id="A0A9P6B5A7"/>
<evidence type="ECO:0000256" key="6">
    <source>
        <dbReference type="SAM" id="MobiDB-lite"/>
    </source>
</evidence>